<sequence length="240" mass="25581">MAKSGTARAERSEREQRLAAMRRAQEGKERRRRLALVIAAGALALALVATVVVVIVRQQRAQDPANIGLSASEASCQPVETVPATGVAQHIGPGTDSPDTLTVEYDRVPAVSGQHFAQPAYPAAPFYTAEDRPPVEQLVHNLEHGYTIAWYTAALPQEQVTDLQAAAEAMRRDEATQRGKFIAAPWDEARGPLPGDATVALAHWGAEEGALQYCGGVSGQVFEDFVAAHPANDSPEPNAA</sequence>
<evidence type="ECO:0000256" key="2">
    <source>
        <dbReference type="SAM" id="Phobius"/>
    </source>
</evidence>
<gene>
    <name evidence="3" type="ORF">AVDCRST_MAG35-2005</name>
</gene>
<feature type="compositionally biased region" description="Basic and acidic residues" evidence="1">
    <location>
        <begin position="8"/>
        <end position="25"/>
    </location>
</feature>
<organism evidence="3">
    <name type="scientific">uncultured Quadrisphaera sp</name>
    <dbReference type="NCBI Taxonomy" id="904978"/>
    <lineage>
        <taxon>Bacteria</taxon>
        <taxon>Bacillati</taxon>
        <taxon>Actinomycetota</taxon>
        <taxon>Actinomycetes</taxon>
        <taxon>Kineosporiales</taxon>
        <taxon>Kineosporiaceae</taxon>
        <taxon>Quadrisphaera</taxon>
        <taxon>environmental samples</taxon>
    </lineage>
</organism>
<dbReference type="Pfam" id="PF11303">
    <property type="entry name" value="DUF3105"/>
    <property type="match status" value="1"/>
</dbReference>
<dbReference type="AlphaFoldDB" id="A0A6J4PW14"/>
<name>A0A6J4PW14_9ACTN</name>
<protein>
    <submittedName>
        <fullName evidence="3">Cytoplasmic membrane protein FsxA</fullName>
    </submittedName>
</protein>
<evidence type="ECO:0000313" key="3">
    <source>
        <dbReference type="EMBL" id="CAA9421298.1"/>
    </source>
</evidence>
<keyword evidence="2" id="KW-0812">Transmembrane</keyword>
<feature type="transmembrane region" description="Helical" evidence="2">
    <location>
        <begin position="34"/>
        <end position="56"/>
    </location>
</feature>
<proteinExistence type="predicted"/>
<keyword evidence="2" id="KW-0472">Membrane</keyword>
<feature type="region of interest" description="Disordered" evidence="1">
    <location>
        <begin position="1"/>
        <end position="25"/>
    </location>
</feature>
<dbReference type="EMBL" id="CADCUY010000426">
    <property type="protein sequence ID" value="CAA9421298.1"/>
    <property type="molecule type" value="Genomic_DNA"/>
</dbReference>
<dbReference type="InterPro" id="IPR021454">
    <property type="entry name" value="DUF3105"/>
</dbReference>
<accession>A0A6J4PW14</accession>
<reference evidence="3" key="1">
    <citation type="submission" date="2020-02" db="EMBL/GenBank/DDBJ databases">
        <authorList>
            <person name="Meier V. D."/>
        </authorList>
    </citation>
    <scope>NUCLEOTIDE SEQUENCE</scope>
    <source>
        <strain evidence="3">AVDCRST_MAG35</strain>
    </source>
</reference>
<evidence type="ECO:0000256" key="1">
    <source>
        <dbReference type="SAM" id="MobiDB-lite"/>
    </source>
</evidence>
<keyword evidence="2" id="KW-1133">Transmembrane helix</keyword>